<dbReference type="PROSITE" id="PS51192">
    <property type="entry name" value="HELICASE_ATP_BIND_1"/>
    <property type="match status" value="1"/>
</dbReference>
<dbReference type="PANTHER" id="PTHR36498">
    <property type="entry name" value="TATA-BINDING PROTEIN-ASSOCIATED FACTOR 172"/>
    <property type="match status" value="1"/>
</dbReference>
<keyword evidence="1" id="KW-0067">ATP-binding</keyword>
<keyword evidence="1" id="KW-0347">Helicase</keyword>
<dbReference type="GO" id="GO:0004386">
    <property type="term" value="F:helicase activity"/>
    <property type="evidence" value="ECO:0007669"/>
    <property type="project" value="UniProtKB-KW"/>
</dbReference>
<dbReference type="AlphaFoldDB" id="A0A812W9Y8"/>
<dbReference type="InterPro" id="IPR027417">
    <property type="entry name" value="P-loop_NTPase"/>
</dbReference>
<evidence type="ECO:0000313" key="5">
    <source>
        <dbReference type="Proteomes" id="UP000649617"/>
    </source>
</evidence>
<keyword evidence="1" id="KW-0378">Hydrolase</keyword>
<proteinExistence type="predicted"/>
<sequence length="1072" mass="118851">MEERVQSRRRIPSSMPLQRRGCRALAYLLGNNAAAGDLATAALTDALLQMESASRRVAAAWIFASWTPTQQQLPETVQRALLGALQPMTANERQQLQETETIRQQVVYSYRVLLDTLLQLPVEGQEQLEALQVAGPETAAEVVVSVEQAMYVVQEVLPALAAVVPAAVEASPAAGWARQLEYDLRQWEEQHQMWCRRVRAAAGSAVVQWNALPDTLGPLIQPLLQQLLLGEEAAAAAGSLARLCRMCLAAGQAKVPGKMLQKLLPASARAARELWVPALCTELGEQVLDQVPALPLACHHTLQQHFAPADWAVAVDEKQLPLMPDKEELVVRLLQELDLGELLIRCLAPAAVEAAAANVEPGWLSCVRLGETELLRPAAAAWATLAGRLPAAAGRLVEALVRFLQFVEEPAARLGAAAALGVLVDEHGGAVWLLPLVPVVFVPLLGRLSDAEAAVRSAAAGAFAAAVRLAPLAQGCTVSLLPLPASLIRARDEALRFVEQLLDGQQSDPYPLRVELLDGTKLRPYQQDGVNWLAFLQRFGLHGCLCDDMGLGKTLQTVAIVASEVVRLREEEEERRRRRPSLVVCPPTLVSHWGYELNKFVNSQVLRAECYEGPAKERQQRRRAMMQGLEDHVVVLSYNVLRAEVEFFSQVQWLYVILDDGHIIKNPKSKITLACKRLQAQRRLVLSGTPLQNSVLELWSLFDFLMPGYLGDESLFQRRFVKKIAASNTSKASVREQEQGALALEALRHQVLPFVLRRKKEDVLEDLPEKVMSVQQFKLHVANTVVTKDNQSLSSMDTAGLVELFVGDDDENESKHKLTSEPVLDAMGKIIASTKSSSSSSSSTSSIKAVLQELQELSDGSEYREEFDVALVDNVGFERDRDVSWGDSPVVRAVVDVVLDVIEVLVYCQAQLWRQPATVQKRFSRLNDANDGIVCSSIRDNKRIPPHRLRIRRLCPTKDLRRIAQRKPIVVAKGLEPLLVVDEVLHEAAADDDDDLVERFVLRPHDVLPLLDSFARNLDQDALEDWEHVLPIHERRWPPIRGDRLLLDSRLAPLHTRSCVEEAWPLTFEPGQ</sequence>
<evidence type="ECO:0000256" key="1">
    <source>
        <dbReference type="ARBA" id="ARBA00022806"/>
    </source>
</evidence>
<keyword evidence="2" id="KW-0238">DNA-binding</keyword>
<dbReference type="SUPFAM" id="SSF48371">
    <property type="entry name" value="ARM repeat"/>
    <property type="match status" value="1"/>
</dbReference>
<dbReference type="Proteomes" id="UP000649617">
    <property type="component" value="Unassembled WGS sequence"/>
</dbReference>
<organism evidence="4 5">
    <name type="scientific">Symbiodinium pilosum</name>
    <name type="common">Dinoflagellate</name>
    <dbReference type="NCBI Taxonomy" id="2952"/>
    <lineage>
        <taxon>Eukaryota</taxon>
        <taxon>Sar</taxon>
        <taxon>Alveolata</taxon>
        <taxon>Dinophyceae</taxon>
        <taxon>Suessiales</taxon>
        <taxon>Symbiodiniaceae</taxon>
        <taxon>Symbiodinium</taxon>
    </lineage>
</organism>
<dbReference type="InterPro" id="IPR022707">
    <property type="entry name" value="Mot1_central_dom"/>
</dbReference>
<dbReference type="Gene3D" id="1.25.10.10">
    <property type="entry name" value="Leucine-rich Repeat Variant"/>
    <property type="match status" value="1"/>
</dbReference>
<keyword evidence="1" id="KW-0547">Nucleotide-binding</keyword>
<dbReference type="InterPro" id="IPR014001">
    <property type="entry name" value="Helicase_ATP-bd"/>
</dbReference>
<dbReference type="SMART" id="SM00487">
    <property type="entry name" value="DEXDc"/>
    <property type="match status" value="1"/>
</dbReference>
<accession>A0A812W9Y8</accession>
<dbReference type="GO" id="GO:0017025">
    <property type="term" value="F:TBP-class protein binding"/>
    <property type="evidence" value="ECO:0007669"/>
    <property type="project" value="InterPro"/>
</dbReference>
<dbReference type="OrthoDB" id="448448at2759"/>
<comment type="caution">
    <text evidence="4">The sequence shown here is derived from an EMBL/GenBank/DDBJ whole genome shotgun (WGS) entry which is preliminary data.</text>
</comment>
<keyword evidence="5" id="KW-1185">Reference proteome</keyword>
<dbReference type="GO" id="GO:0005524">
    <property type="term" value="F:ATP binding"/>
    <property type="evidence" value="ECO:0007669"/>
    <property type="project" value="InterPro"/>
</dbReference>
<dbReference type="EMBL" id="CAJNIZ010043538">
    <property type="protein sequence ID" value="CAE7662502.1"/>
    <property type="molecule type" value="Genomic_DNA"/>
</dbReference>
<dbReference type="InterPro" id="IPR016024">
    <property type="entry name" value="ARM-type_fold"/>
</dbReference>
<dbReference type="GO" id="GO:0016887">
    <property type="term" value="F:ATP hydrolysis activity"/>
    <property type="evidence" value="ECO:0007669"/>
    <property type="project" value="InterPro"/>
</dbReference>
<evidence type="ECO:0000313" key="4">
    <source>
        <dbReference type="EMBL" id="CAE7662502.1"/>
    </source>
</evidence>
<dbReference type="Pfam" id="PF00176">
    <property type="entry name" value="SNF2-rel_dom"/>
    <property type="match status" value="1"/>
</dbReference>
<name>A0A812W9Y8_SYMPI</name>
<dbReference type="InterPro" id="IPR038718">
    <property type="entry name" value="SNF2-like_sf"/>
</dbReference>
<dbReference type="InterPro" id="IPR000330">
    <property type="entry name" value="SNF2_N"/>
</dbReference>
<dbReference type="GO" id="GO:0003677">
    <property type="term" value="F:DNA binding"/>
    <property type="evidence" value="ECO:0007669"/>
    <property type="project" value="UniProtKB-KW"/>
</dbReference>
<gene>
    <name evidence="4" type="primary">BTAF1</name>
    <name evidence="4" type="ORF">SPIL2461_LOCUS18024</name>
</gene>
<protein>
    <submittedName>
        <fullName evidence="4">BTAF1 protein</fullName>
    </submittedName>
</protein>
<dbReference type="InterPro" id="IPR044972">
    <property type="entry name" value="Mot1"/>
</dbReference>
<dbReference type="InterPro" id="IPR011989">
    <property type="entry name" value="ARM-like"/>
</dbReference>
<dbReference type="Gene3D" id="3.40.50.10810">
    <property type="entry name" value="Tandem AAA-ATPase domain"/>
    <property type="match status" value="1"/>
</dbReference>
<evidence type="ECO:0000256" key="2">
    <source>
        <dbReference type="ARBA" id="ARBA00023125"/>
    </source>
</evidence>
<feature type="domain" description="Helicase ATP-binding" evidence="3">
    <location>
        <begin position="534"/>
        <end position="708"/>
    </location>
</feature>
<dbReference type="PANTHER" id="PTHR36498:SF1">
    <property type="entry name" value="TATA-BINDING PROTEIN-ASSOCIATED FACTOR 172"/>
    <property type="match status" value="1"/>
</dbReference>
<evidence type="ECO:0000259" key="3">
    <source>
        <dbReference type="PROSITE" id="PS51192"/>
    </source>
</evidence>
<dbReference type="SUPFAM" id="SSF52540">
    <property type="entry name" value="P-loop containing nucleoside triphosphate hydrolases"/>
    <property type="match status" value="1"/>
</dbReference>
<reference evidence="4" key="1">
    <citation type="submission" date="2021-02" db="EMBL/GenBank/DDBJ databases">
        <authorList>
            <person name="Dougan E. K."/>
            <person name="Rhodes N."/>
            <person name="Thang M."/>
            <person name="Chan C."/>
        </authorList>
    </citation>
    <scope>NUCLEOTIDE SEQUENCE</scope>
</reference>
<dbReference type="Pfam" id="PF12054">
    <property type="entry name" value="DUF3535"/>
    <property type="match status" value="1"/>
</dbReference>